<reference evidence="5 6" key="1">
    <citation type="journal article" date="2018" name="Mol. Plant">
        <title>The genome of Artemisia annua provides insight into the evolution of Asteraceae family and artemisinin biosynthesis.</title>
        <authorList>
            <person name="Shen Q."/>
            <person name="Zhang L."/>
            <person name="Liao Z."/>
            <person name="Wang S."/>
            <person name="Yan T."/>
            <person name="Shi P."/>
            <person name="Liu M."/>
            <person name="Fu X."/>
            <person name="Pan Q."/>
            <person name="Wang Y."/>
            <person name="Lv Z."/>
            <person name="Lu X."/>
            <person name="Zhang F."/>
            <person name="Jiang W."/>
            <person name="Ma Y."/>
            <person name="Chen M."/>
            <person name="Hao X."/>
            <person name="Li L."/>
            <person name="Tang Y."/>
            <person name="Lv G."/>
            <person name="Zhou Y."/>
            <person name="Sun X."/>
            <person name="Brodelius P.E."/>
            <person name="Rose J.K.C."/>
            <person name="Tang K."/>
        </authorList>
    </citation>
    <scope>NUCLEOTIDE SEQUENCE [LARGE SCALE GENOMIC DNA]</scope>
    <source>
        <strain evidence="6">cv. Huhao1</strain>
        <tissue evidence="5">Leaf</tissue>
    </source>
</reference>
<dbReference type="InterPro" id="IPR000403">
    <property type="entry name" value="PI3/4_kinase_cat_dom"/>
</dbReference>
<dbReference type="Proteomes" id="UP000245207">
    <property type="component" value="Unassembled WGS sequence"/>
</dbReference>
<dbReference type="Pfam" id="PF00454">
    <property type="entry name" value="PI3_PI4_kinase"/>
    <property type="match status" value="1"/>
</dbReference>
<dbReference type="GO" id="GO:0003843">
    <property type="term" value="F:1,3-beta-D-glucan synthase activity"/>
    <property type="evidence" value="ECO:0007669"/>
    <property type="project" value="InterPro"/>
</dbReference>
<dbReference type="Gene3D" id="3.30.1010.10">
    <property type="entry name" value="Phosphatidylinositol 3-kinase Catalytic Subunit, Chain A, domain 4"/>
    <property type="match status" value="1"/>
</dbReference>
<dbReference type="GO" id="GO:0004430">
    <property type="term" value="F:1-phosphatidylinositol 4-kinase activity"/>
    <property type="evidence" value="ECO:0007669"/>
    <property type="project" value="TreeGrafter"/>
</dbReference>
<dbReference type="GO" id="GO:0006075">
    <property type="term" value="P:(1-&gt;3)-beta-D-glucan biosynthetic process"/>
    <property type="evidence" value="ECO:0007669"/>
    <property type="project" value="InterPro"/>
</dbReference>
<keyword evidence="2" id="KW-0808">Transferase</keyword>
<feature type="domain" description="PI3K/PI4K catalytic" evidence="4">
    <location>
        <begin position="63"/>
        <end position="232"/>
    </location>
</feature>
<dbReference type="AlphaFoldDB" id="A0A2U1NJ77"/>
<organism evidence="5 6">
    <name type="scientific">Artemisia annua</name>
    <name type="common">Sweet wormwood</name>
    <dbReference type="NCBI Taxonomy" id="35608"/>
    <lineage>
        <taxon>Eukaryota</taxon>
        <taxon>Viridiplantae</taxon>
        <taxon>Streptophyta</taxon>
        <taxon>Embryophyta</taxon>
        <taxon>Tracheophyta</taxon>
        <taxon>Spermatophyta</taxon>
        <taxon>Magnoliopsida</taxon>
        <taxon>eudicotyledons</taxon>
        <taxon>Gunneridae</taxon>
        <taxon>Pentapetalae</taxon>
        <taxon>asterids</taxon>
        <taxon>campanulids</taxon>
        <taxon>Asterales</taxon>
        <taxon>Asteraceae</taxon>
        <taxon>Asteroideae</taxon>
        <taxon>Anthemideae</taxon>
        <taxon>Artemisiinae</taxon>
        <taxon>Artemisia</taxon>
    </lineage>
</organism>
<comment type="caution">
    <text evidence="5">The sequence shown here is derived from an EMBL/GenBank/DDBJ whole genome shotgun (WGS) entry which is preliminary data.</text>
</comment>
<dbReference type="GO" id="GO:0005886">
    <property type="term" value="C:plasma membrane"/>
    <property type="evidence" value="ECO:0007669"/>
    <property type="project" value="TreeGrafter"/>
</dbReference>
<evidence type="ECO:0000256" key="3">
    <source>
        <dbReference type="ARBA" id="ARBA00022777"/>
    </source>
</evidence>
<dbReference type="InterPro" id="IPR011009">
    <property type="entry name" value="Kinase-like_dom_sf"/>
</dbReference>
<dbReference type="GO" id="GO:0048015">
    <property type="term" value="P:phosphatidylinositol-mediated signaling"/>
    <property type="evidence" value="ECO:0007669"/>
    <property type="project" value="TreeGrafter"/>
</dbReference>
<dbReference type="OrthoDB" id="1716622at2759"/>
<dbReference type="InterPro" id="IPR003440">
    <property type="entry name" value="Glyco_trans_48_dom"/>
</dbReference>
<evidence type="ECO:0000313" key="5">
    <source>
        <dbReference type="EMBL" id="PWA73562.1"/>
    </source>
</evidence>
<dbReference type="PROSITE" id="PS00915">
    <property type="entry name" value="PI3_4_KINASE_1"/>
    <property type="match status" value="1"/>
</dbReference>
<sequence>MYDYFKVEILGEIEVATKLLEENVGSLMTETTYGCLFLLFKPNKRGENFAPEQGKEPVSAKFVLCSYMSMVIIHYPISVADRNGDPNDIKPQACIFKVGDDCRQDVLPLQVISLLKDIFEAVGLDLYLFPYGVLPIDPERGIIEVKSVLDPCEDENMSVGDDSMELDGDSESDSEVIYKIKSLGHAILGEGEPESHNHAIIFTRGDGLKMIDMNQVFEPLCSFVNNLVCEGT</sequence>
<evidence type="ECO:0000313" key="6">
    <source>
        <dbReference type="Proteomes" id="UP000245207"/>
    </source>
</evidence>
<dbReference type="PANTHER" id="PTHR10048">
    <property type="entry name" value="PHOSPHATIDYLINOSITOL KINASE"/>
    <property type="match status" value="1"/>
</dbReference>
<dbReference type="STRING" id="35608.A0A2U1NJ77"/>
<dbReference type="EMBL" id="PKPP01002723">
    <property type="protein sequence ID" value="PWA73562.1"/>
    <property type="molecule type" value="Genomic_DNA"/>
</dbReference>
<dbReference type="PANTHER" id="PTHR10048:SF15">
    <property type="entry name" value="PHOSPHATIDYLINOSITOL 4-KINASE ALPHA"/>
    <property type="match status" value="1"/>
</dbReference>
<dbReference type="GO" id="GO:0005737">
    <property type="term" value="C:cytoplasm"/>
    <property type="evidence" value="ECO:0007669"/>
    <property type="project" value="TreeGrafter"/>
</dbReference>
<dbReference type="InterPro" id="IPR018936">
    <property type="entry name" value="PI3/4_kinase_CS"/>
</dbReference>
<evidence type="ECO:0000256" key="2">
    <source>
        <dbReference type="ARBA" id="ARBA00022679"/>
    </source>
</evidence>
<evidence type="ECO:0000259" key="4">
    <source>
        <dbReference type="PROSITE" id="PS50290"/>
    </source>
</evidence>
<keyword evidence="3 5" id="KW-0418">Kinase</keyword>
<keyword evidence="6" id="KW-1185">Reference proteome</keyword>
<dbReference type="InterPro" id="IPR015433">
    <property type="entry name" value="PI3/4_kinase"/>
</dbReference>
<comment type="similarity">
    <text evidence="1">Belongs to the PI3/PI4-kinase family. Type III PI4K subfamily.</text>
</comment>
<evidence type="ECO:0000256" key="1">
    <source>
        <dbReference type="ARBA" id="ARBA00006209"/>
    </source>
</evidence>
<dbReference type="GO" id="GO:0046854">
    <property type="term" value="P:phosphatidylinositol phosphate biosynthetic process"/>
    <property type="evidence" value="ECO:0007669"/>
    <property type="project" value="InterPro"/>
</dbReference>
<accession>A0A2U1NJ77</accession>
<dbReference type="GO" id="GO:0000148">
    <property type="term" value="C:1,3-beta-D-glucan synthase complex"/>
    <property type="evidence" value="ECO:0007669"/>
    <property type="project" value="InterPro"/>
</dbReference>
<dbReference type="PROSITE" id="PS50290">
    <property type="entry name" value="PI3_4_KINASE_3"/>
    <property type="match status" value="1"/>
</dbReference>
<protein>
    <submittedName>
        <fullName evidence="5">Phosphatidylinositol 3-and 4-kinase family protein</fullName>
    </submittedName>
</protein>
<dbReference type="Pfam" id="PF02364">
    <property type="entry name" value="Glucan_synthase"/>
    <property type="match status" value="1"/>
</dbReference>
<proteinExistence type="inferred from homology"/>
<gene>
    <name evidence="5" type="ORF">CTI12_AA257890</name>
</gene>
<dbReference type="SUPFAM" id="SSF56112">
    <property type="entry name" value="Protein kinase-like (PK-like)"/>
    <property type="match status" value="1"/>
</dbReference>
<name>A0A2U1NJ77_ARTAN</name>